<dbReference type="OrthoDB" id="4225815at2759"/>
<keyword evidence="9" id="KW-1185">Reference proteome</keyword>
<evidence type="ECO:0000313" key="9">
    <source>
        <dbReference type="Proteomes" id="UP000184267"/>
    </source>
</evidence>
<dbReference type="EMBL" id="MNAD01000958">
    <property type="protein sequence ID" value="OJT09227.1"/>
    <property type="molecule type" value="Genomic_DNA"/>
</dbReference>
<evidence type="ECO:0000256" key="6">
    <source>
        <dbReference type="RuleBase" id="RU365009"/>
    </source>
</evidence>
<protein>
    <recommendedName>
        <fullName evidence="6">Hydrophobin</fullName>
    </recommendedName>
</protein>
<dbReference type="InterPro" id="IPR001338">
    <property type="entry name" value="Class_I_Hydrophobin"/>
</dbReference>
<organism evidence="8 9">
    <name type="scientific">Trametes pubescens</name>
    <name type="common">White-rot fungus</name>
    <dbReference type="NCBI Taxonomy" id="154538"/>
    <lineage>
        <taxon>Eukaryota</taxon>
        <taxon>Fungi</taxon>
        <taxon>Dikarya</taxon>
        <taxon>Basidiomycota</taxon>
        <taxon>Agaricomycotina</taxon>
        <taxon>Agaricomycetes</taxon>
        <taxon>Polyporales</taxon>
        <taxon>Polyporaceae</taxon>
        <taxon>Trametes</taxon>
    </lineage>
</organism>
<dbReference type="GO" id="GO:0009277">
    <property type="term" value="C:fungal-type cell wall"/>
    <property type="evidence" value="ECO:0007669"/>
    <property type="project" value="InterPro"/>
</dbReference>
<evidence type="ECO:0000256" key="4">
    <source>
        <dbReference type="ARBA" id="ARBA00022525"/>
    </source>
</evidence>
<dbReference type="STRING" id="154538.A0A1M2VNR3"/>
<comment type="caution">
    <text evidence="8">The sequence shown here is derived from an EMBL/GenBank/DDBJ whole genome shotgun (WGS) entry which is preliminary data.</text>
</comment>
<comment type="subcellular location">
    <subcellularLocation>
        <location evidence="1 6">Secreted</location>
        <location evidence="1 6">Cell wall</location>
    </subcellularLocation>
</comment>
<feature type="region of interest" description="Disordered" evidence="7">
    <location>
        <begin position="24"/>
        <end position="124"/>
    </location>
</feature>
<evidence type="ECO:0000256" key="1">
    <source>
        <dbReference type="ARBA" id="ARBA00004191"/>
    </source>
</evidence>
<evidence type="ECO:0000256" key="7">
    <source>
        <dbReference type="SAM" id="MobiDB-lite"/>
    </source>
</evidence>
<feature type="signal peptide" evidence="6">
    <location>
        <begin position="1"/>
        <end position="19"/>
    </location>
</feature>
<dbReference type="CDD" id="cd23507">
    <property type="entry name" value="hydrophobin_I"/>
    <property type="match status" value="1"/>
</dbReference>
<evidence type="ECO:0000256" key="3">
    <source>
        <dbReference type="ARBA" id="ARBA00022512"/>
    </source>
</evidence>
<keyword evidence="5 6" id="KW-1015">Disulfide bond</keyword>
<evidence type="ECO:0000256" key="2">
    <source>
        <dbReference type="ARBA" id="ARBA00010446"/>
    </source>
</evidence>
<keyword evidence="4 6" id="KW-0964">Secreted</keyword>
<evidence type="ECO:0000313" key="8">
    <source>
        <dbReference type="EMBL" id="OJT09227.1"/>
    </source>
</evidence>
<proteinExistence type="inferred from homology"/>
<keyword evidence="3 6" id="KW-0134">Cell wall</keyword>
<keyword evidence="6" id="KW-0732">Signal</keyword>
<evidence type="ECO:0000256" key="5">
    <source>
        <dbReference type="ARBA" id="ARBA00023157"/>
    </source>
</evidence>
<dbReference type="GO" id="GO:0005199">
    <property type="term" value="F:structural constituent of cell wall"/>
    <property type="evidence" value="ECO:0007669"/>
    <property type="project" value="InterPro"/>
</dbReference>
<feature type="compositionally biased region" description="Low complexity" evidence="7">
    <location>
        <begin position="30"/>
        <end position="52"/>
    </location>
</feature>
<dbReference type="Pfam" id="PF01185">
    <property type="entry name" value="Hydrophobin"/>
    <property type="match status" value="1"/>
</dbReference>
<dbReference type="Proteomes" id="UP000184267">
    <property type="component" value="Unassembled WGS sequence"/>
</dbReference>
<accession>A0A1M2VNR3</accession>
<sequence length="197" mass="20954">MQFKLSLLATTALALVAVAKPHEPRCDSHTTTSTYTPPTSTWTPTTTWTPTPTWTPAPPKPTTTTKWQPQPTVTITETTTRTSTETETISTGRSSHPHYSPTSSSRWSSPTPTPTSPGASTPTGIPAGECNTGSIQCCDQVQDSKSEHMSNIISSLGILPESATGLAGTSCSPINVLALGGDESWYVFGVLRCIYIR</sequence>
<gene>
    <name evidence="8" type="ORF">TRAPUB_14302</name>
</gene>
<dbReference type="AlphaFoldDB" id="A0A1M2VNR3"/>
<feature type="chain" id="PRO_5013984370" description="Hydrophobin" evidence="6">
    <location>
        <begin position="20"/>
        <end position="197"/>
    </location>
</feature>
<comment type="similarity">
    <text evidence="2 6">Belongs to the fungal hydrophobin family.</text>
</comment>
<feature type="compositionally biased region" description="Low complexity" evidence="7">
    <location>
        <begin position="62"/>
        <end position="123"/>
    </location>
</feature>
<name>A0A1M2VNR3_TRAPU</name>
<reference evidence="8 9" key="1">
    <citation type="submission" date="2016-10" db="EMBL/GenBank/DDBJ databases">
        <title>Genome sequence of the basidiomycete white-rot fungus Trametes pubescens.</title>
        <authorList>
            <person name="Makela M.R."/>
            <person name="Granchi Z."/>
            <person name="Peng M."/>
            <person name="De Vries R.P."/>
            <person name="Grigoriev I."/>
            <person name="Riley R."/>
            <person name="Hilden K."/>
        </authorList>
    </citation>
    <scope>NUCLEOTIDE SEQUENCE [LARGE SCALE GENOMIC DNA]</scope>
    <source>
        <strain evidence="8 9">FBCC735</strain>
    </source>
</reference>
<dbReference type="SMART" id="SM00075">
    <property type="entry name" value="HYDRO"/>
    <property type="match status" value="1"/>
</dbReference>